<proteinExistence type="predicted"/>
<protein>
    <submittedName>
        <fullName evidence="1">Uncharacterized protein</fullName>
    </submittedName>
</protein>
<dbReference type="Proteomes" id="UP000266841">
    <property type="component" value="Unassembled WGS sequence"/>
</dbReference>
<reference evidence="1 2" key="1">
    <citation type="journal article" date="2012" name="Genome Biol.">
        <title>Genome and low-iron response of an oceanic diatom adapted to chronic iron limitation.</title>
        <authorList>
            <person name="Lommer M."/>
            <person name="Specht M."/>
            <person name="Roy A.S."/>
            <person name="Kraemer L."/>
            <person name="Andreson R."/>
            <person name="Gutowska M.A."/>
            <person name="Wolf J."/>
            <person name="Bergner S.V."/>
            <person name="Schilhabel M.B."/>
            <person name="Klostermeier U.C."/>
            <person name="Beiko R.G."/>
            <person name="Rosenstiel P."/>
            <person name="Hippler M."/>
            <person name="Laroche J."/>
        </authorList>
    </citation>
    <scope>NUCLEOTIDE SEQUENCE [LARGE SCALE GENOMIC DNA]</scope>
    <source>
        <strain evidence="1 2">CCMP1005</strain>
    </source>
</reference>
<dbReference type="AlphaFoldDB" id="K0R8F1"/>
<sequence length="156" mass="16319">MSGEGGRSAWLGSVCLASDWNRAISISGVRGARCRITATSPAERGDVGAERRVAVCQGRAYATIHGGRWCSCGPIPRGDRIRGEAGGRPAGWELGCIARASAVEGRTCSKTKPPVDHEDDHMYEAMEGSTGLQESAGALKRGRRSGPACFSSSLLA</sequence>
<organism evidence="1 2">
    <name type="scientific">Thalassiosira oceanica</name>
    <name type="common">Marine diatom</name>
    <dbReference type="NCBI Taxonomy" id="159749"/>
    <lineage>
        <taxon>Eukaryota</taxon>
        <taxon>Sar</taxon>
        <taxon>Stramenopiles</taxon>
        <taxon>Ochrophyta</taxon>
        <taxon>Bacillariophyta</taxon>
        <taxon>Coscinodiscophyceae</taxon>
        <taxon>Thalassiosirophycidae</taxon>
        <taxon>Thalassiosirales</taxon>
        <taxon>Thalassiosiraceae</taxon>
        <taxon>Thalassiosira</taxon>
    </lineage>
</organism>
<evidence type="ECO:0000313" key="2">
    <source>
        <dbReference type="Proteomes" id="UP000266841"/>
    </source>
</evidence>
<keyword evidence="2" id="KW-1185">Reference proteome</keyword>
<dbReference type="EMBL" id="AGNL01045852">
    <property type="protein sequence ID" value="EJK48419.1"/>
    <property type="molecule type" value="Genomic_DNA"/>
</dbReference>
<gene>
    <name evidence="1" type="ORF">THAOC_32783</name>
</gene>
<name>K0R8F1_THAOC</name>
<accession>K0R8F1</accession>
<comment type="caution">
    <text evidence="1">The sequence shown here is derived from an EMBL/GenBank/DDBJ whole genome shotgun (WGS) entry which is preliminary data.</text>
</comment>
<evidence type="ECO:0000313" key="1">
    <source>
        <dbReference type="EMBL" id="EJK48419.1"/>
    </source>
</evidence>